<reference evidence="1" key="2">
    <citation type="submission" date="2021-04" db="EMBL/GenBank/DDBJ databases">
        <authorList>
            <person name="Dong X."/>
        </authorList>
    </citation>
    <scope>NUCLEOTIDE SEQUENCE</scope>
    <source>
        <strain evidence="1">ZWT</strain>
    </source>
</reference>
<dbReference type="Proteomes" id="UP001056429">
    <property type="component" value="Unassembled WGS sequence"/>
</dbReference>
<proteinExistence type="predicted"/>
<dbReference type="EMBL" id="JAGSOJ010000001">
    <property type="protein sequence ID" value="MCM1988830.1"/>
    <property type="molecule type" value="Genomic_DNA"/>
</dbReference>
<evidence type="ECO:0000313" key="1">
    <source>
        <dbReference type="EMBL" id="MCM1988830.1"/>
    </source>
</evidence>
<evidence type="ECO:0000313" key="2">
    <source>
        <dbReference type="Proteomes" id="UP001056429"/>
    </source>
</evidence>
<reference evidence="1" key="1">
    <citation type="journal article" date="2021" name="mSystems">
        <title>Bacteria and Archaea Synergistically Convert Glycine Betaine to Biogenic Methane in the Formosa Cold Seep of the South China Sea.</title>
        <authorList>
            <person name="Li L."/>
            <person name="Zhang W."/>
            <person name="Zhang S."/>
            <person name="Song L."/>
            <person name="Sun Q."/>
            <person name="Zhang H."/>
            <person name="Xiang H."/>
            <person name="Dong X."/>
        </authorList>
    </citation>
    <scope>NUCLEOTIDE SEQUENCE</scope>
    <source>
        <strain evidence="1">ZWT</strain>
    </source>
</reference>
<keyword evidence="2" id="KW-1185">Reference proteome</keyword>
<protein>
    <submittedName>
        <fullName evidence="1">Uncharacterized protein</fullName>
    </submittedName>
</protein>
<accession>A0A9J6NXW7</accession>
<sequence>MAKLLTLAMSEMSPKNNKYKIIAYWIEQNKIISIDIDEENFKDINKHIVWDIGAVTQAEQVIAKDNLFEINGDMILLENYNKRQLKEILDRDLIKLSVFKRNQNINYCITKVKSIYDIRNLFDERDLFRSKVTVYDGSDEEKNIKIKDYRWIKYWNYIYGKDIEKKSKEQYEELFINKEIYLIMYRFIDNKNQKNYYSRKISYRGDNYWIAGIHYF</sequence>
<comment type="caution">
    <text evidence="1">The sequence shown here is derived from an EMBL/GenBank/DDBJ whole genome shotgun (WGS) entry which is preliminary data.</text>
</comment>
<dbReference type="AlphaFoldDB" id="A0A9J6NXW7"/>
<gene>
    <name evidence="1" type="ORF">KDK92_03685</name>
</gene>
<organism evidence="1 2">
    <name type="scientific">Oceanirhabdus seepicola</name>
    <dbReference type="NCBI Taxonomy" id="2828781"/>
    <lineage>
        <taxon>Bacteria</taxon>
        <taxon>Bacillati</taxon>
        <taxon>Bacillota</taxon>
        <taxon>Clostridia</taxon>
        <taxon>Eubacteriales</taxon>
        <taxon>Clostridiaceae</taxon>
        <taxon>Oceanirhabdus</taxon>
    </lineage>
</organism>
<dbReference type="RefSeq" id="WP_250857698.1">
    <property type="nucleotide sequence ID" value="NZ_JAGSOJ010000001.1"/>
</dbReference>
<name>A0A9J6NXW7_9CLOT</name>